<dbReference type="PANTHER" id="PTHR10555:SF129">
    <property type="entry name" value="SORTING NEXIN-1"/>
    <property type="match status" value="1"/>
</dbReference>
<dbReference type="eggNOG" id="KOG2273">
    <property type="taxonomic scope" value="Eukaryota"/>
</dbReference>
<dbReference type="InterPro" id="IPR027267">
    <property type="entry name" value="AH/BAR_dom_sf"/>
</dbReference>
<dbReference type="Ensembl" id="ENSOGAT00000025055.1">
    <property type="protein sequence ID" value="ENSOGAP00000018329.1"/>
    <property type="gene ID" value="ENSOGAG00000025088.1"/>
</dbReference>
<dbReference type="Proteomes" id="UP000005225">
    <property type="component" value="Unassembled WGS sequence"/>
</dbReference>
<dbReference type="EMBL" id="AAQR03017138">
    <property type="status" value="NOT_ANNOTATED_CDS"/>
    <property type="molecule type" value="Genomic_DNA"/>
</dbReference>
<dbReference type="PROSITE" id="PS50195">
    <property type="entry name" value="PX"/>
    <property type="match status" value="1"/>
</dbReference>
<reference evidence="6" key="1">
    <citation type="submission" date="2011-03" db="EMBL/GenBank/DDBJ databases">
        <title>Version 3 of the genome sequence of Otolemur garnettii (Bushbaby).</title>
        <authorList>
            <consortium name="The Broad Institute Genome Sequencing Platform"/>
            <person name="Di Palma F."/>
            <person name="Johnson J."/>
            <person name="Lander E.S."/>
            <person name="Lindblad-Toh K."/>
            <person name="Jaffe D.B."/>
            <person name="Gnerre S."/>
            <person name="MacCallum I."/>
            <person name="Przybylski D."/>
            <person name="Ribeiro F.J."/>
            <person name="Burton J.N."/>
            <person name="Walker B.J."/>
            <person name="Sharpe T."/>
            <person name="Hall G."/>
        </authorList>
    </citation>
    <scope>NUCLEOTIDE SEQUENCE [LARGE SCALE GENOMIC DNA]</scope>
</reference>
<feature type="compositionally biased region" description="Polar residues" evidence="3">
    <location>
        <begin position="26"/>
        <end position="41"/>
    </location>
</feature>
<dbReference type="AlphaFoldDB" id="H0XQD7"/>
<accession>H0XQD7</accession>
<dbReference type="InParanoid" id="H0XQD7"/>
<evidence type="ECO:0000256" key="2">
    <source>
        <dbReference type="ARBA" id="ARBA00022927"/>
    </source>
</evidence>
<evidence type="ECO:0000256" key="3">
    <source>
        <dbReference type="SAM" id="MobiDB-lite"/>
    </source>
</evidence>
<name>H0XQD7_OTOGA</name>
<evidence type="ECO:0000313" key="6">
    <source>
        <dbReference type="Proteomes" id="UP000005225"/>
    </source>
</evidence>
<reference evidence="5" key="2">
    <citation type="submission" date="2025-08" db="UniProtKB">
        <authorList>
            <consortium name="Ensembl"/>
        </authorList>
    </citation>
    <scope>IDENTIFICATION</scope>
</reference>
<feature type="compositionally biased region" description="Basic residues" evidence="3">
    <location>
        <begin position="14"/>
        <end position="25"/>
    </location>
</feature>
<protein>
    <recommendedName>
        <fullName evidence="4">PX domain-containing protein</fullName>
    </recommendedName>
</protein>
<dbReference type="PANTHER" id="PTHR10555">
    <property type="entry name" value="SORTING NEXIN"/>
    <property type="match status" value="1"/>
</dbReference>
<sequence length="406" mass="46144">LHPFFPSTMVPNKMRSRRNKTKSHKTSLQEATYSSKPQQSYKELRQGEQEDGSDLRVAITDPGKAGGGMNAYVAYKVTAQMSLMFRSKQFAVKRRFSAFLGLYETLSEKHSQNGFMVPPPPEKSLMTKVKVGKEDSPSTEFLKNWRADLESYLQRTGSHPAMFQDPDVREFKKEELLRAVGTQTHTGAGPLKTSNKATDADSKMAIKMNESDIWFVEKLQEVEQHLGKLPAVVTIVNHGKEPAMNTAQFAESSPARELWEAPSQLAEVEEKIETLHQACNGFLLLAEVLRDYIRLLATLLAAHRRVKMWPGQQMLEPHCRGSRRLRLGYCGPRAWQAAEAKGEIVRWQSLHERDFEGIATVVGLKKQKEKSKDLKVHVIRYLELPLFMQQLAKDWEAFLPEARPLP</sequence>
<dbReference type="GO" id="GO:0035091">
    <property type="term" value="F:phosphatidylinositol binding"/>
    <property type="evidence" value="ECO:0007669"/>
    <property type="project" value="InterPro"/>
</dbReference>
<dbReference type="HOGENOM" id="CLU_022783_0_0_1"/>
<reference evidence="5" key="3">
    <citation type="submission" date="2025-09" db="UniProtKB">
        <authorList>
            <consortium name="Ensembl"/>
        </authorList>
    </citation>
    <scope>IDENTIFICATION</scope>
</reference>
<dbReference type="Gene3D" id="1.20.1270.60">
    <property type="entry name" value="Arfaptin homology (AH) domain/BAR domain"/>
    <property type="match status" value="1"/>
</dbReference>
<dbReference type="Gene3D" id="3.30.1520.10">
    <property type="entry name" value="Phox-like domain"/>
    <property type="match status" value="1"/>
</dbReference>
<evidence type="ECO:0000259" key="4">
    <source>
        <dbReference type="PROSITE" id="PS50195"/>
    </source>
</evidence>
<dbReference type="STRING" id="30611.ENSOGAP00000018329"/>
<evidence type="ECO:0000256" key="1">
    <source>
        <dbReference type="ARBA" id="ARBA00010883"/>
    </source>
</evidence>
<proteinExistence type="inferred from homology"/>
<keyword evidence="2" id="KW-0653">Protein transport</keyword>
<keyword evidence="6" id="KW-1185">Reference proteome</keyword>
<organism evidence="5 6">
    <name type="scientific">Otolemur garnettii</name>
    <name type="common">Small-eared galago</name>
    <name type="synonym">Garnett's greater bushbaby</name>
    <dbReference type="NCBI Taxonomy" id="30611"/>
    <lineage>
        <taxon>Eukaryota</taxon>
        <taxon>Metazoa</taxon>
        <taxon>Chordata</taxon>
        <taxon>Craniata</taxon>
        <taxon>Vertebrata</taxon>
        <taxon>Euteleostomi</taxon>
        <taxon>Mammalia</taxon>
        <taxon>Eutheria</taxon>
        <taxon>Euarchontoglires</taxon>
        <taxon>Primates</taxon>
        <taxon>Strepsirrhini</taxon>
        <taxon>Lorisiformes</taxon>
        <taxon>Galagidae</taxon>
        <taxon>Otolemur</taxon>
    </lineage>
</organism>
<feature type="domain" description="PX" evidence="4">
    <location>
        <begin position="53"/>
        <end position="179"/>
    </location>
</feature>
<dbReference type="Pfam" id="PF00787">
    <property type="entry name" value="PX"/>
    <property type="match status" value="1"/>
</dbReference>
<dbReference type="SUPFAM" id="SSF64268">
    <property type="entry name" value="PX domain"/>
    <property type="match status" value="1"/>
</dbReference>
<dbReference type="Pfam" id="PF09325">
    <property type="entry name" value="Vps5"/>
    <property type="match status" value="1"/>
</dbReference>
<dbReference type="SMART" id="SM00312">
    <property type="entry name" value="PX"/>
    <property type="match status" value="1"/>
</dbReference>
<evidence type="ECO:0000313" key="5">
    <source>
        <dbReference type="Ensembl" id="ENSOGAP00000018329.1"/>
    </source>
</evidence>
<dbReference type="GO" id="GO:0005829">
    <property type="term" value="C:cytosol"/>
    <property type="evidence" value="ECO:0007669"/>
    <property type="project" value="GOC"/>
</dbReference>
<dbReference type="GO" id="GO:0010008">
    <property type="term" value="C:endosome membrane"/>
    <property type="evidence" value="ECO:0007669"/>
    <property type="project" value="TreeGrafter"/>
</dbReference>
<dbReference type="OMA" id="KEPAMNT"/>
<keyword evidence="2" id="KW-0813">Transport</keyword>
<dbReference type="GeneTree" id="ENSGT00940000155889"/>
<dbReference type="InterPro" id="IPR015404">
    <property type="entry name" value="Vps5_C"/>
</dbReference>
<dbReference type="InterPro" id="IPR036871">
    <property type="entry name" value="PX_dom_sf"/>
</dbReference>
<dbReference type="GO" id="GO:0034498">
    <property type="term" value="P:early endosome to Golgi transport"/>
    <property type="evidence" value="ECO:0007669"/>
    <property type="project" value="TreeGrafter"/>
</dbReference>
<dbReference type="InterPro" id="IPR001683">
    <property type="entry name" value="PX_dom"/>
</dbReference>
<comment type="similarity">
    <text evidence="1">Belongs to the sorting nexin family.</text>
</comment>
<dbReference type="GO" id="GO:0015031">
    <property type="term" value="P:protein transport"/>
    <property type="evidence" value="ECO:0007669"/>
    <property type="project" value="UniProtKB-KW"/>
</dbReference>
<feature type="region of interest" description="Disordered" evidence="3">
    <location>
        <begin position="1"/>
        <end position="55"/>
    </location>
</feature>